<keyword evidence="5" id="KW-1185">Reference proteome</keyword>
<evidence type="ECO:0000256" key="1">
    <source>
        <dbReference type="ARBA" id="ARBA00022679"/>
    </source>
</evidence>
<evidence type="ECO:0000256" key="2">
    <source>
        <dbReference type="ARBA" id="ARBA00023315"/>
    </source>
</evidence>
<dbReference type="InterPro" id="IPR016181">
    <property type="entry name" value="Acyl_CoA_acyltransferase"/>
</dbReference>
<organism evidence="4 5">
    <name type="scientific">Mucilaginibacter angelicae</name>
    <dbReference type="NCBI Taxonomy" id="869718"/>
    <lineage>
        <taxon>Bacteria</taxon>
        <taxon>Pseudomonadati</taxon>
        <taxon>Bacteroidota</taxon>
        <taxon>Sphingobacteriia</taxon>
        <taxon>Sphingobacteriales</taxon>
        <taxon>Sphingobacteriaceae</taxon>
        <taxon>Mucilaginibacter</taxon>
    </lineage>
</organism>
<gene>
    <name evidence="4" type="ORF">ACFFGT_00795</name>
</gene>
<dbReference type="PANTHER" id="PTHR43877">
    <property type="entry name" value="AMINOALKYLPHOSPHONATE N-ACETYLTRANSFERASE-RELATED-RELATED"/>
    <property type="match status" value="1"/>
</dbReference>
<keyword evidence="1 4" id="KW-0808">Transferase</keyword>
<keyword evidence="2 4" id="KW-0012">Acyltransferase</keyword>
<feature type="domain" description="N-acetyltransferase" evidence="3">
    <location>
        <begin position="1"/>
        <end position="167"/>
    </location>
</feature>
<evidence type="ECO:0000313" key="4">
    <source>
        <dbReference type="EMBL" id="MFC0512708.1"/>
    </source>
</evidence>
<dbReference type="CDD" id="cd04301">
    <property type="entry name" value="NAT_SF"/>
    <property type="match status" value="1"/>
</dbReference>
<dbReference type="EC" id="2.3.-.-" evidence="4"/>
<dbReference type="InterPro" id="IPR000182">
    <property type="entry name" value="GNAT_dom"/>
</dbReference>
<dbReference type="InterPro" id="IPR050832">
    <property type="entry name" value="Bact_Acetyltransf"/>
</dbReference>
<protein>
    <submittedName>
        <fullName evidence="4">GNAT family N-acetyltransferase</fullName>
        <ecNumber evidence="4">2.3.-.-</ecNumber>
    </submittedName>
</protein>
<dbReference type="GO" id="GO:0016746">
    <property type="term" value="F:acyltransferase activity"/>
    <property type="evidence" value="ECO:0007669"/>
    <property type="project" value="UniProtKB-KW"/>
</dbReference>
<accession>A0ABV6L2E0</accession>
<dbReference type="Gene3D" id="3.40.630.30">
    <property type="match status" value="1"/>
</dbReference>
<dbReference type="Proteomes" id="UP001589828">
    <property type="component" value="Unassembled WGS sequence"/>
</dbReference>
<evidence type="ECO:0000259" key="3">
    <source>
        <dbReference type="PROSITE" id="PS51186"/>
    </source>
</evidence>
<dbReference type="PANTHER" id="PTHR43877:SF2">
    <property type="entry name" value="AMINOALKYLPHOSPHONATE N-ACETYLTRANSFERASE-RELATED"/>
    <property type="match status" value="1"/>
</dbReference>
<dbReference type="Pfam" id="PF00583">
    <property type="entry name" value="Acetyltransf_1"/>
    <property type="match status" value="1"/>
</dbReference>
<dbReference type="EMBL" id="JBHLTS010000004">
    <property type="protein sequence ID" value="MFC0512708.1"/>
    <property type="molecule type" value="Genomic_DNA"/>
</dbReference>
<reference evidence="4 5" key="1">
    <citation type="submission" date="2024-09" db="EMBL/GenBank/DDBJ databases">
        <authorList>
            <person name="Sun Q."/>
            <person name="Mori K."/>
        </authorList>
    </citation>
    <scope>NUCLEOTIDE SEQUENCE [LARGE SCALE GENOMIC DNA]</scope>
    <source>
        <strain evidence="4 5">NCAIM B.02415</strain>
    </source>
</reference>
<comment type="caution">
    <text evidence="4">The sequence shown here is derived from an EMBL/GenBank/DDBJ whole genome shotgun (WGS) entry which is preliminary data.</text>
</comment>
<proteinExistence type="predicted"/>
<evidence type="ECO:0000313" key="5">
    <source>
        <dbReference type="Proteomes" id="UP001589828"/>
    </source>
</evidence>
<name>A0ABV6L2E0_9SPHI</name>
<sequence length="172" mass="18952">MTIRLATLNDIPQILALVADVIPIMKTAGNFQWDYDYPNKQVFTDDINLNQLWVADITGAIAGVAAITTDQDAEYAQAGLNPDETAIVTHRLAVNINYQGRGVAAALLKQAEQEAIGRGIEILRIDTNIANQATQKLFPKLGYVLAGEISLDLRPGLRFLCYEKRLNNNLNQ</sequence>
<dbReference type="PROSITE" id="PS51186">
    <property type="entry name" value="GNAT"/>
    <property type="match status" value="1"/>
</dbReference>
<dbReference type="SUPFAM" id="SSF55729">
    <property type="entry name" value="Acyl-CoA N-acyltransferases (Nat)"/>
    <property type="match status" value="1"/>
</dbReference>
<dbReference type="RefSeq" id="WP_377020585.1">
    <property type="nucleotide sequence ID" value="NZ_JBHLTS010000004.1"/>
</dbReference>